<name>A0ABS7DN92_9FIRM</name>
<dbReference type="PANTHER" id="PTHR30143">
    <property type="entry name" value="ACID HYDRATASE"/>
    <property type="match status" value="1"/>
</dbReference>
<accession>A0ABS7DN92</accession>
<dbReference type="PANTHER" id="PTHR30143:SF0">
    <property type="entry name" value="2-KETO-4-PENTENOATE HYDRATASE"/>
    <property type="match status" value="1"/>
</dbReference>
<organism evidence="3 4">
    <name type="scientific">Caproiciproducens faecalis</name>
    <dbReference type="NCBI Taxonomy" id="2820301"/>
    <lineage>
        <taxon>Bacteria</taxon>
        <taxon>Bacillati</taxon>
        <taxon>Bacillota</taxon>
        <taxon>Clostridia</taxon>
        <taxon>Eubacteriales</taxon>
        <taxon>Acutalibacteraceae</taxon>
        <taxon>Caproiciproducens</taxon>
    </lineage>
</organism>
<keyword evidence="4" id="KW-1185">Reference proteome</keyword>
<sequence length="257" mass="27491">MDRKKVAQDLFEAEKECRQIAMPTVTNPGMTVEDAYAIQLENVAKKVAAGEKIIGMKIGLTSKGMQNLLHVNEPDYGHLTDKMLVLEGEACSMDGLIQPKVEGELAFCLKKTLRGPGVTVADVYNATEYVVPAIEIVDSRIKDWKITLPDTIADNGSSAKFIIGGRMTPIADVDMRLTGMTLEKNGELVNSGTCAEVLGNPAASVAWLANKLSAFDIELKEGNIVMAGALTAAQPAAKGDSFTVSFYGMGSVTAKFK</sequence>
<evidence type="ECO:0000313" key="3">
    <source>
        <dbReference type="EMBL" id="MBW7572270.1"/>
    </source>
</evidence>
<dbReference type="InterPro" id="IPR036663">
    <property type="entry name" value="Fumarylacetoacetase_C_sf"/>
</dbReference>
<protein>
    <submittedName>
        <fullName evidence="3">2-keto-4-pentenoate hydratase</fullName>
    </submittedName>
</protein>
<reference evidence="3 4" key="1">
    <citation type="submission" date="2021-03" db="EMBL/GenBank/DDBJ databases">
        <title>Caproiciproducens sp. nov. isolated from feces of cow.</title>
        <authorList>
            <person name="Choi J.-Y."/>
        </authorList>
    </citation>
    <scope>NUCLEOTIDE SEQUENCE [LARGE SCALE GENOMIC DNA]</scope>
    <source>
        <strain evidence="3 4">AGMB10547</strain>
    </source>
</reference>
<evidence type="ECO:0000313" key="4">
    <source>
        <dbReference type="Proteomes" id="UP000719942"/>
    </source>
</evidence>
<comment type="caution">
    <text evidence="3">The sequence shown here is derived from an EMBL/GenBank/DDBJ whole genome shotgun (WGS) entry which is preliminary data.</text>
</comment>
<gene>
    <name evidence="3" type="ORF">J5W02_05530</name>
</gene>
<evidence type="ECO:0000256" key="1">
    <source>
        <dbReference type="ARBA" id="ARBA00023239"/>
    </source>
</evidence>
<dbReference type="SUPFAM" id="SSF56529">
    <property type="entry name" value="FAH"/>
    <property type="match status" value="1"/>
</dbReference>
<dbReference type="InterPro" id="IPR011234">
    <property type="entry name" value="Fumarylacetoacetase-like_C"/>
</dbReference>
<dbReference type="Gene3D" id="3.90.850.10">
    <property type="entry name" value="Fumarylacetoacetase-like, C-terminal domain"/>
    <property type="match status" value="1"/>
</dbReference>
<feature type="domain" description="Fumarylacetoacetase-like C-terminal" evidence="2">
    <location>
        <begin position="98"/>
        <end position="255"/>
    </location>
</feature>
<dbReference type="Proteomes" id="UP000719942">
    <property type="component" value="Unassembled WGS sequence"/>
</dbReference>
<dbReference type="EMBL" id="JAGFNZ010000002">
    <property type="protein sequence ID" value="MBW7572270.1"/>
    <property type="molecule type" value="Genomic_DNA"/>
</dbReference>
<dbReference type="Pfam" id="PF01557">
    <property type="entry name" value="FAA_hydrolase"/>
    <property type="match status" value="1"/>
</dbReference>
<dbReference type="InterPro" id="IPR050772">
    <property type="entry name" value="Hydratase-Decarb/MhpD_sf"/>
</dbReference>
<keyword evidence="1" id="KW-0456">Lyase</keyword>
<dbReference type="RefSeq" id="WP_219964684.1">
    <property type="nucleotide sequence ID" value="NZ_JAGFNZ010000002.1"/>
</dbReference>
<evidence type="ECO:0000259" key="2">
    <source>
        <dbReference type="Pfam" id="PF01557"/>
    </source>
</evidence>
<proteinExistence type="predicted"/>